<dbReference type="Proteomes" id="UP000740926">
    <property type="component" value="Unassembled WGS sequence"/>
</dbReference>
<evidence type="ECO:0000313" key="3">
    <source>
        <dbReference type="Proteomes" id="UP000740926"/>
    </source>
</evidence>
<dbReference type="AlphaFoldDB" id="A0A9P6XQZ4"/>
<evidence type="ECO:0000256" key="1">
    <source>
        <dbReference type="SAM" id="MobiDB-lite"/>
    </source>
</evidence>
<keyword evidence="3" id="KW-1185">Reference proteome</keyword>
<feature type="region of interest" description="Disordered" evidence="1">
    <location>
        <begin position="28"/>
        <end position="49"/>
    </location>
</feature>
<accession>A0A9P6XQZ4</accession>
<evidence type="ECO:0000313" key="2">
    <source>
        <dbReference type="EMBL" id="KAG1530614.1"/>
    </source>
</evidence>
<proteinExistence type="predicted"/>
<sequence length="134" mass="14441">MLRETCDVVLGAVGAEFIEQQERIQVGQRRAADDAGQAHAGTIGGGHATDGAQYADRFGKAHGDSCWMDAPEDGRHTAVRQWTAPQPIVPSLMLAARQHSLRTTKVLPQIRPVPIDRVEGKQDSLSVFPGESTS</sequence>
<dbReference type="EMBL" id="JAANIU010012154">
    <property type="protein sequence ID" value="KAG1530614.1"/>
    <property type="molecule type" value="Genomic_DNA"/>
</dbReference>
<organism evidence="2 3">
    <name type="scientific">Rhizopus delemar</name>
    <dbReference type="NCBI Taxonomy" id="936053"/>
    <lineage>
        <taxon>Eukaryota</taxon>
        <taxon>Fungi</taxon>
        <taxon>Fungi incertae sedis</taxon>
        <taxon>Mucoromycota</taxon>
        <taxon>Mucoromycotina</taxon>
        <taxon>Mucoromycetes</taxon>
        <taxon>Mucorales</taxon>
        <taxon>Mucorineae</taxon>
        <taxon>Rhizopodaceae</taxon>
        <taxon>Rhizopus</taxon>
    </lineage>
</organism>
<gene>
    <name evidence="2" type="ORF">G6F50_017199</name>
</gene>
<reference evidence="2 3" key="1">
    <citation type="journal article" date="2020" name="Microb. Genom.">
        <title>Genetic diversity of clinical and environmental Mucorales isolates obtained from an investigation of mucormycosis cases among solid organ transplant recipients.</title>
        <authorList>
            <person name="Nguyen M.H."/>
            <person name="Kaul D."/>
            <person name="Muto C."/>
            <person name="Cheng S.J."/>
            <person name="Richter R.A."/>
            <person name="Bruno V.M."/>
            <person name="Liu G."/>
            <person name="Beyhan S."/>
            <person name="Sundermann A.J."/>
            <person name="Mounaud S."/>
            <person name="Pasculle A.W."/>
            <person name="Nierman W.C."/>
            <person name="Driscoll E."/>
            <person name="Cumbie R."/>
            <person name="Clancy C.J."/>
            <person name="Dupont C.L."/>
        </authorList>
    </citation>
    <scope>NUCLEOTIDE SEQUENCE [LARGE SCALE GENOMIC DNA]</scope>
    <source>
        <strain evidence="2 3">GL24</strain>
    </source>
</reference>
<name>A0A9P6XQZ4_9FUNG</name>
<comment type="caution">
    <text evidence="2">The sequence shown here is derived from an EMBL/GenBank/DDBJ whole genome shotgun (WGS) entry which is preliminary data.</text>
</comment>
<protein>
    <submittedName>
        <fullName evidence="2">Uncharacterized protein</fullName>
    </submittedName>
</protein>